<dbReference type="InterPro" id="IPR000873">
    <property type="entry name" value="AMP-dep_synth/lig_dom"/>
</dbReference>
<dbReference type="Proteomes" id="UP000654075">
    <property type="component" value="Unassembled WGS sequence"/>
</dbReference>
<proteinExistence type="predicted"/>
<evidence type="ECO:0000259" key="1">
    <source>
        <dbReference type="Pfam" id="PF00501"/>
    </source>
</evidence>
<organism evidence="2 3">
    <name type="scientific">Polarella glacialis</name>
    <name type="common">Dinoflagellate</name>
    <dbReference type="NCBI Taxonomy" id="89957"/>
    <lineage>
        <taxon>Eukaryota</taxon>
        <taxon>Sar</taxon>
        <taxon>Alveolata</taxon>
        <taxon>Dinophyceae</taxon>
        <taxon>Suessiales</taxon>
        <taxon>Suessiaceae</taxon>
        <taxon>Polarella</taxon>
    </lineage>
</organism>
<dbReference type="GO" id="GO:0031177">
    <property type="term" value="F:phosphopantetheine binding"/>
    <property type="evidence" value="ECO:0007669"/>
    <property type="project" value="TreeGrafter"/>
</dbReference>
<keyword evidence="3" id="KW-1185">Reference proteome</keyword>
<gene>
    <name evidence="2" type="ORF">PGLA1383_LOCUS34756</name>
</gene>
<dbReference type="GO" id="GO:0044550">
    <property type="term" value="P:secondary metabolite biosynthetic process"/>
    <property type="evidence" value="ECO:0007669"/>
    <property type="project" value="TreeGrafter"/>
</dbReference>
<dbReference type="PANTHER" id="PTHR45527">
    <property type="entry name" value="NONRIBOSOMAL PEPTIDE SYNTHETASE"/>
    <property type="match status" value="1"/>
</dbReference>
<reference evidence="2" key="1">
    <citation type="submission" date="2021-02" db="EMBL/GenBank/DDBJ databases">
        <authorList>
            <person name="Dougan E. K."/>
            <person name="Rhodes N."/>
            <person name="Thang M."/>
            <person name="Chan C."/>
        </authorList>
    </citation>
    <scope>NUCLEOTIDE SEQUENCE</scope>
</reference>
<feature type="non-terminal residue" evidence="2">
    <location>
        <position position="118"/>
    </location>
</feature>
<protein>
    <recommendedName>
        <fullName evidence="1">AMP-dependent synthetase/ligase domain-containing protein</fullName>
    </recommendedName>
</protein>
<accession>A0A813FXP1</accession>
<dbReference type="Pfam" id="PF00501">
    <property type="entry name" value="AMP-binding"/>
    <property type="match status" value="1"/>
</dbReference>
<dbReference type="OrthoDB" id="416786at2759"/>
<dbReference type="Gene3D" id="3.40.50.12780">
    <property type="entry name" value="N-terminal domain of ligase-like"/>
    <property type="match status" value="1"/>
</dbReference>
<feature type="domain" description="AMP-dependent synthetase/ligase" evidence="1">
    <location>
        <begin position="37"/>
        <end position="117"/>
    </location>
</feature>
<dbReference type="GO" id="GO:0043041">
    <property type="term" value="P:amino acid activation for nonribosomal peptide biosynthetic process"/>
    <property type="evidence" value="ECO:0007669"/>
    <property type="project" value="TreeGrafter"/>
</dbReference>
<sequence>MDIDGVGEDWWRRVLAPALCGPEPPRQAGVLTELLAATAAERPNVTVSGDDPELGSLTLAELRLRSLALAALLRGGETAAANVVAVCLRRSPALVVALVGILEAGFAYVPLEPSHPES</sequence>
<dbReference type="InterPro" id="IPR042099">
    <property type="entry name" value="ANL_N_sf"/>
</dbReference>
<dbReference type="GO" id="GO:0005737">
    <property type="term" value="C:cytoplasm"/>
    <property type="evidence" value="ECO:0007669"/>
    <property type="project" value="TreeGrafter"/>
</dbReference>
<comment type="caution">
    <text evidence="2">The sequence shown here is derived from an EMBL/GenBank/DDBJ whole genome shotgun (WGS) entry which is preliminary data.</text>
</comment>
<dbReference type="SUPFAM" id="SSF56801">
    <property type="entry name" value="Acetyl-CoA synthetase-like"/>
    <property type="match status" value="1"/>
</dbReference>
<dbReference type="EMBL" id="CAJNNV010026059">
    <property type="protein sequence ID" value="CAE8617091.1"/>
    <property type="molecule type" value="Genomic_DNA"/>
</dbReference>
<evidence type="ECO:0000313" key="3">
    <source>
        <dbReference type="Proteomes" id="UP000654075"/>
    </source>
</evidence>
<evidence type="ECO:0000313" key="2">
    <source>
        <dbReference type="EMBL" id="CAE8617091.1"/>
    </source>
</evidence>
<dbReference type="PANTHER" id="PTHR45527:SF1">
    <property type="entry name" value="FATTY ACID SYNTHASE"/>
    <property type="match status" value="1"/>
</dbReference>
<name>A0A813FXP1_POLGL</name>
<dbReference type="AlphaFoldDB" id="A0A813FXP1"/>